<dbReference type="PANTHER" id="PTHR46206:SF2">
    <property type="entry name" value="CYTOCHROME P450 MONOOXYGENASE AUSG-RELATED"/>
    <property type="match status" value="1"/>
</dbReference>
<evidence type="ECO:0000256" key="7">
    <source>
        <dbReference type="ARBA" id="ARBA00023033"/>
    </source>
</evidence>
<evidence type="ECO:0000256" key="6">
    <source>
        <dbReference type="ARBA" id="ARBA00023004"/>
    </source>
</evidence>
<sequence>MVSPELNSGPEECNTFRFLCMRDDPKTANKAHLVSTSPDHLIFGYIVPACPGILPAANGDKSALCRLLLKYDWALADGTSLAPVLTVEVITTLDRSNKLLCRRWKEETT</sequence>
<dbReference type="Proteomes" id="UP001302367">
    <property type="component" value="Chromosome 9"/>
</dbReference>
<evidence type="ECO:0000256" key="2">
    <source>
        <dbReference type="ARBA" id="ARBA00010617"/>
    </source>
</evidence>
<dbReference type="EMBL" id="CP134192">
    <property type="protein sequence ID" value="WPB08470.1"/>
    <property type="molecule type" value="Genomic_DNA"/>
</dbReference>
<dbReference type="GeneID" id="90644927"/>
<evidence type="ECO:0000256" key="4">
    <source>
        <dbReference type="ARBA" id="ARBA00022723"/>
    </source>
</evidence>
<gene>
    <name evidence="8" type="ORF">RHO25_013136</name>
</gene>
<proteinExistence type="inferred from homology"/>
<keyword evidence="6" id="KW-0408">Iron</keyword>
<evidence type="ECO:0000256" key="3">
    <source>
        <dbReference type="ARBA" id="ARBA00022617"/>
    </source>
</evidence>
<evidence type="ECO:0000313" key="9">
    <source>
        <dbReference type="Proteomes" id="UP001302367"/>
    </source>
</evidence>
<protein>
    <submittedName>
        <fullName evidence="8">Uncharacterized protein</fullName>
    </submittedName>
</protein>
<organism evidence="8 9">
    <name type="scientific">Cercospora beticola</name>
    <name type="common">Sugarbeet leaf spot fungus</name>
    <dbReference type="NCBI Taxonomy" id="122368"/>
    <lineage>
        <taxon>Eukaryota</taxon>
        <taxon>Fungi</taxon>
        <taxon>Dikarya</taxon>
        <taxon>Ascomycota</taxon>
        <taxon>Pezizomycotina</taxon>
        <taxon>Dothideomycetes</taxon>
        <taxon>Dothideomycetidae</taxon>
        <taxon>Mycosphaerellales</taxon>
        <taxon>Mycosphaerellaceae</taxon>
        <taxon>Cercospora</taxon>
    </lineage>
</organism>
<keyword evidence="9" id="KW-1185">Reference proteome</keyword>
<evidence type="ECO:0000313" key="8">
    <source>
        <dbReference type="EMBL" id="WPB08470.1"/>
    </source>
</evidence>
<evidence type="ECO:0000256" key="5">
    <source>
        <dbReference type="ARBA" id="ARBA00023002"/>
    </source>
</evidence>
<keyword evidence="3" id="KW-0349">Heme</keyword>
<keyword evidence="4" id="KW-0479">Metal-binding</keyword>
<reference evidence="8 9" key="1">
    <citation type="submission" date="2023-09" db="EMBL/GenBank/DDBJ databases">
        <title>Complete-Gapless Cercospora beticola genome.</title>
        <authorList>
            <person name="Wyatt N.A."/>
            <person name="Spanner R.E."/>
            <person name="Bolton M.D."/>
        </authorList>
    </citation>
    <scope>NUCLEOTIDE SEQUENCE [LARGE SCALE GENOMIC DNA]</scope>
    <source>
        <strain evidence="8">Cb09-40</strain>
    </source>
</reference>
<evidence type="ECO:0000256" key="1">
    <source>
        <dbReference type="ARBA" id="ARBA00001971"/>
    </source>
</evidence>
<dbReference type="Gene3D" id="1.10.630.10">
    <property type="entry name" value="Cytochrome P450"/>
    <property type="match status" value="1"/>
</dbReference>
<dbReference type="PANTHER" id="PTHR46206">
    <property type="entry name" value="CYTOCHROME P450"/>
    <property type="match status" value="1"/>
</dbReference>
<name>A0ABZ0P9J6_CERBT</name>
<dbReference type="RefSeq" id="XP_065459723.1">
    <property type="nucleotide sequence ID" value="XM_065603651.1"/>
</dbReference>
<dbReference type="SUPFAM" id="SSF48264">
    <property type="entry name" value="Cytochrome P450"/>
    <property type="match status" value="1"/>
</dbReference>
<comment type="similarity">
    <text evidence="2">Belongs to the cytochrome P450 family.</text>
</comment>
<dbReference type="InterPro" id="IPR036396">
    <property type="entry name" value="Cyt_P450_sf"/>
</dbReference>
<comment type="cofactor">
    <cofactor evidence="1">
        <name>heme</name>
        <dbReference type="ChEBI" id="CHEBI:30413"/>
    </cofactor>
</comment>
<keyword evidence="5" id="KW-0560">Oxidoreductase</keyword>
<accession>A0ABZ0P9J6</accession>
<keyword evidence="7" id="KW-0503">Monooxygenase</keyword>